<dbReference type="RefSeq" id="XP_001457653.1">
    <property type="nucleotide sequence ID" value="XM_001457616.1"/>
</dbReference>
<keyword evidence="6 8" id="KW-0472">Membrane</keyword>
<dbReference type="GO" id="GO:0042392">
    <property type="term" value="F:sphingosine-1-phosphate phosphatase activity"/>
    <property type="evidence" value="ECO:0000318"/>
    <property type="project" value="GO_Central"/>
</dbReference>
<keyword evidence="4" id="KW-0256">Endoplasmic reticulum</keyword>
<feature type="transmembrane region" description="Helical" evidence="8">
    <location>
        <begin position="346"/>
        <end position="364"/>
    </location>
</feature>
<dbReference type="Gene3D" id="1.20.144.10">
    <property type="entry name" value="Phosphatidic acid phosphatase type 2/haloperoxidase"/>
    <property type="match status" value="1"/>
</dbReference>
<feature type="transmembrane region" description="Helical" evidence="8">
    <location>
        <begin position="299"/>
        <end position="325"/>
    </location>
</feature>
<dbReference type="PANTHER" id="PTHR14969:SF28">
    <property type="entry name" value="DIHYDROSPHINGOSINE 1-PHOSPHATE PHOSPHATASE LCB3-RELATED"/>
    <property type="match status" value="1"/>
</dbReference>
<keyword evidence="11" id="KW-1185">Reference proteome</keyword>
<evidence type="ECO:0000256" key="1">
    <source>
        <dbReference type="ARBA" id="ARBA00004477"/>
    </source>
</evidence>
<dbReference type="OrthoDB" id="302705at2759"/>
<dbReference type="eggNOG" id="ENOG502SUJ1">
    <property type="taxonomic scope" value="Eukaryota"/>
</dbReference>
<dbReference type="SMART" id="SM00014">
    <property type="entry name" value="acidPPc"/>
    <property type="match status" value="1"/>
</dbReference>
<dbReference type="InParanoid" id="A0E4N9"/>
<comment type="subcellular location">
    <subcellularLocation>
        <location evidence="1">Endoplasmic reticulum membrane</location>
        <topology evidence="1">Multi-pass membrane protein</topology>
    </subcellularLocation>
</comment>
<keyword evidence="2 8" id="KW-0812">Transmembrane</keyword>
<dbReference type="CDD" id="cd01610">
    <property type="entry name" value="PAP2_like"/>
    <property type="match status" value="1"/>
</dbReference>
<dbReference type="GO" id="GO:0046839">
    <property type="term" value="P:phospholipid dephosphorylation"/>
    <property type="evidence" value="ECO:0000318"/>
    <property type="project" value="GO_Central"/>
</dbReference>
<keyword evidence="5 8" id="KW-1133">Transmembrane helix</keyword>
<dbReference type="GeneID" id="5043438"/>
<reference evidence="10 11" key="1">
    <citation type="journal article" date="2006" name="Nature">
        <title>Global trends of whole-genome duplications revealed by the ciliate Paramecium tetraurelia.</title>
        <authorList>
            <consortium name="Genoscope"/>
            <person name="Aury J.-M."/>
            <person name="Jaillon O."/>
            <person name="Duret L."/>
            <person name="Noel B."/>
            <person name="Jubin C."/>
            <person name="Porcel B.M."/>
            <person name="Segurens B."/>
            <person name="Daubin V."/>
            <person name="Anthouard V."/>
            <person name="Aiach N."/>
            <person name="Arnaiz O."/>
            <person name="Billaut A."/>
            <person name="Beisson J."/>
            <person name="Blanc I."/>
            <person name="Bouhouche K."/>
            <person name="Camara F."/>
            <person name="Duharcourt S."/>
            <person name="Guigo R."/>
            <person name="Gogendeau D."/>
            <person name="Katinka M."/>
            <person name="Keller A.-M."/>
            <person name="Kissmehl R."/>
            <person name="Klotz C."/>
            <person name="Koll F."/>
            <person name="Le Moue A."/>
            <person name="Lepere C."/>
            <person name="Malinsky S."/>
            <person name="Nowacki M."/>
            <person name="Nowak J.K."/>
            <person name="Plattner H."/>
            <person name="Poulain J."/>
            <person name="Ruiz F."/>
            <person name="Serrano V."/>
            <person name="Zagulski M."/>
            <person name="Dessen P."/>
            <person name="Betermier M."/>
            <person name="Weissenbach J."/>
            <person name="Scarpelli C."/>
            <person name="Schachter V."/>
            <person name="Sperling L."/>
            <person name="Meyer E."/>
            <person name="Cohen J."/>
            <person name="Wincker P."/>
        </authorList>
    </citation>
    <scope>NUCLEOTIDE SEQUENCE [LARGE SCALE GENOMIC DNA]</scope>
    <source>
        <strain evidence="10 11">Stock d4-2</strain>
    </source>
</reference>
<protein>
    <recommendedName>
        <fullName evidence="9">Phosphatidic acid phosphatase type 2/haloperoxidase domain-containing protein</fullName>
    </recommendedName>
</protein>
<evidence type="ECO:0000313" key="10">
    <source>
        <dbReference type="EMBL" id="CAK90256.1"/>
    </source>
</evidence>
<feature type="transmembrane region" description="Helical" evidence="8">
    <location>
        <begin position="168"/>
        <end position="190"/>
    </location>
</feature>
<evidence type="ECO:0000256" key="6">
    <source>
        <dbReference type="ARBA" id="ARBA00023136"/>
    </source>
</evidence>
<keyword evidence="3" id="KW-0378">Hydrolase</keyword>
<dbReference type="Proteomes" id="UP000000600">
    <property type="component" value="Unassembled WGS sequence"/>
</dbReference>
<gene>
    <name evidence="10" type="ORF">GSPATT00023431001</name>
</gene>
<feature type="transmembrane region" description="Helical" evidence="8">
    <location>
        <begin position="202"/>
        <end position="221"/>
    </location>
</feature>
<evidence type="ECO:0000256" key="2">
    <source>
        <dbReference type="ARBA" id="ARBA00022692"/>
    </source>
</evidence>
<feature type="transmembrane region" description="Helical" evidence="8">
    <location>
        <begin position="128"/>
        <end position="147"/>
    </location>
</feature>
<feature type="domain" description="Phosphatidic acid phosphatase type 2/haloperoxidase" evidence="9">
    <location>
        <begin position="75"/>
        <end position="213"/>
    </location>
</feature>
<feature type="transmembrane region" description="Helical" evidence="8">
    <location>
        <begin position="46"/>
        <end position="68"/>
    </location>
</feature>
<dbReference type="KEGG" id="ptm:GSPATT00023431001"/>
<evidence type="ECO:0000313" key="11">
    <source>
        <dbReference type="Proteomes" id="UP000000600"/>
    </source>
</evidence>
<comment type="similarity">
    <text evidence="7">Belongs to the type 2 lipid phosphate phosphatase family.</text>
</comment>
<dbReference type="InterPro" id="IPR036938">
    <property type="entry name" value="PAP2/HPO_sf"/>
</dbReference>
<dbReference type="HOGENOM" id="CLU_669899_0_0_1"/>
<evidence type="ECO:0000256" key="3">
    <source>
        <dbReference type="ARBA" id="ARBA00022801"/>
    </source>
</evidence>
<feature type="transmembrane region" description="Helical" evidence="8">
    <location>
        <begin position="75"/>
        <end position="92"/>
    </location>
</feature>
<name>A0E4N9_PARTE</name>
<dbReference type="InterPro" id="IPR000326">
    <property type="entry name" value="PAP2/HPO"/>
</dbReference>
<evidence type="ECO:0000256" key="7">
    <source>
        <dbReference type="ARBA" id="ARBA00038324"/>
    </source>
</evidence>
<feature type="transmembrane region" description="Helical" evidence="8">
    <location>
        <begin position="7"/>
        <end position="26"/>
    </location>
</feature>
<dbReference type="SUPFAM" id="SSF48317">
    <property type="entry name" value="Acid phosphatase/Vanadium-dependent haloperoxidase"/>
    <property type="match status" value="1"/>
</dbReference>
<dbReference type="GO" id="GO:0005789">
    <property type="term" value="C:endoplasmic reticulum membrane"/>
    <property type="evidence" value="ECO:0000318"/>
    <property type="project" value="GO_Central"/>
</dbReference>
<sequence length="428" mass="50179">MNFFIISTLALISYLTLDIIFDNYLWTRNIDFTIFLQNNTFPGEELMFQFFSYVIQLPIILGGLQFMLSSKKVESILYIFLCVFGFTSNGLLKNAYHQPRPYWVEDEIIGIGCNMEFGKPSGHAQTAVIIYFSYLFIFYPFTFRLNNFQVLDSEDRNAEEEPQLSNRLVIILKVFAFLCIIMTGLSRVFLGVHSIGQVALGWMFGVYIVFNYQIYCHQFLLHYIKNQLQIKFDDDVKFQRISVTISAIFILIIAIDVTLLELNLKLFNQNEKEVDKWLLKITQCKQAEVGYFTKDHTNVLYNACFLHGTLFSFIFSFILGCFFSQGSFNSIEYYNQMEQKTVNFKICRLLFFMPMLLPLPLLLIQTYNVYLTAFLIVLFHIIQFIPVICIESWYITIMYPILLKKCGYQVKGEFLEQNLGFYEQLSQS</sequence>
<dbReference type="OMA" id="WLLKITQ"/>
<dbReference type="EMBL" id="CT868658">
    <property type="protein sequence ID" value="CAK90256.1"/>
    <property type="molecule type" value="Genomic_DNA"/>
</dbReference>
<evidence type="ECO:0000256" key="8">
    <source>
        <dbReference type="SAM" id="Phobius"/>
    </source>
</evidence>
<proteinExistence type="inferred from homology"/>
<dbReference type="PANTHER" id="PTHR14969">
    <property type="entry name" value="SPHINGOSINE-1-PHOSPHATE PHOSPHOHYDROLASE"/>
    <property type="match status" value="1"/>
</dbReference>
<dbReference type="Pfam" id="PF01569">
    <property type="entry name" value="PAP2"/>
    <property type="match status" value="1"/>
</dbReference>
<organism evidence="10 11">
    <name type="scientific">Paramecium tetraurelia</name>
    <dbReference type="NCBI Taxonomy" id="5888"/>
    <lineage>
        <taxon>Eukaryota</taxon>
        <taxon>Sar</taxon>
        <taxon>Alveolata</taxon>
        <taxon>Ciliophora</taxon>
        <taxon>Intramacronucleata</taxon>
        <taxon>Oligohymenophorea</taxon>
        <taxon>Peniculida</taxon>
        <taxon>Parameciidae</taxon>
        <taxon>Paramecium</taxon>
    </lineage>
</organism>
<accession>A0E4N9</accession>
<feature type="transmembrane region" description="Helical" evidence="8">
    <location>
        <begin position="241"/>
        <end position="260"/>
    </location>
</feature>
<evidence type="ECO:0000259" key="9">
    <source>
        <dbReference type="SMART" id="SM00014"/>
    </source>
</evidence>
<dbReference type="AlphaFoldDB" id="A0E4N9"/>
<evidence type="ECO:0000256" key="5">
    <source>
        <dbReference type="ARBA" id="ARBA00022989"/>
    </source>
</evidence>
<evidence type="ECO:0000256" key="4">
    <source>
        <dbReference type="ARBA" id="ARBA00022824"/>
    </source>
</evidence>
<feature type="transmembrane region" description="Helical" evidence="8">
    <location>
        <begin position="370"/>
        <end position="395"/>
    </location>
</feature>